<dbReference type="Pfam" id="PF10145">
    <property type="entry name" value="PhageMin_Tail"/>
    <property type="match status" value="1"/>
</dbReference>
<proteinExistence type="predicted"/>
<dbReference type="AlphaFoldDB" id="A0A0F9I3U5"/>
<protein>
    <recommendedName>
        <fullName evidence="4">Phage tail tape measure protein domain-containing protein</fullName>
    </recommendedName>
</protein>
<accession>A0A0F9I3U5</accession>
<evidence type="ECO:0000313" key="5">
    <source>
        <dbReference type="EMBL" id="KKM22182.1"/>
    </source>
</evidence>
<feature type="transmembrane region" description="Helical" evidence="3">
    <location>
        <begin position="433"/>
        <end position="457"/>
    </location>
</feature>
<evidence type="ECO:0000256" key="3">
    <source>
        <dbReference type="SAM" id="Phobius"/>
    </source>
</evidence>
<organism evidence="5">
    <name type="scientific">marine sediment metagenome</name>
    <dbReference type="NCBI Taxonomy" id="412755"/>
    <lineage>
        <taxon>unclassified sequences</taxon>
        <taxon>metagenomes</taxon>
        <taxon>ecological metagenomes</taxon>
    </lineage>
</organism>
<dbReference type="InterPro" id="IPR010090">
    <property type="entry name" value="Phage_tape_meas"/>
</dbReference>
<keyword evidence="3" id="KW-1133">Transmembrane helix</keyword>
<gene>
    <name evidence="5" type="ORF">LCGC14_1627930</name>
</gene>
<sequence length="653" mass="70828">MASKFSLSAILSLTDNLTRPYKNTTRKVTAMNRTLGRSFDRLNRGINKTAKFLAKGLAVGAGIGLAAIGAGLVIATREFINLDNSITKAGAKFKDLDVTSADYQDRLKELSAAARDVGSDTEFMASEAAGALDKFALAGFKSAQAMALLRGTTNIATASGSELITAVDIATDTLGAFNLMVDDTIQLEKNLNRVSDVMVKTTTTANTSLEELFESVKKGGPAFTAAGQDIETFSTLAGIMANAGVKGADAGTNLRNVMLRLAKPTGEAADVLKQLGIITQDEAGNFRDIIDIIGDFERGLVGMGTAQRTAALTTVFGARAVTGMNILLAEGSDNLRDYRDTLLESGGAAETMAEAMRQSIGNRLKVLKSSLLELGLQFIDAFQEKGRNLLDQLIDKIQEFDMQKIIVPVKNAVRLFKRFAKFIKDNIGLIKQLSIIFLALVVTIKAIAIAVKIYTAVQWLLNIAMSANPIGLIIIGIAALIAGIVLLVLNWEKVVTFLKNVWNKVVDFVVGGLKKLWNKFSELLDNPFFVAVGVLFAPWITIPALIIKHWEPIKEFFTDLWLNVIKPLIQGVANIGGKIGQFFRGDRAERRQQAQEEQPGIARAEMQQTRTQTQRTIEEKRQRHDIFMHGPSGFGISETPGGFPEQAVSLGTQ</sequence>
<feature type="transmembrane region" description="Helical" evidence="3">
    <location>
        <begin position="469"/>
        <end position="489"/>
    </location>
</feature>
<evidence type="ECO:0000259" key="4">
    <source>
        <dbReference type="Pfam" id="PF10145"/>
    </source>
</evidence>
<dbReference type="PANTHER" id="PTHR37813:SF1">
    <property type="entry name" value="FELS-2 PROPHAGE PROTEIN"/>
    <property type="match status" value="1"/>
</dbReference>
<evidence type="ECO:0000256" key="2">
    <source>
        <dbReference type="SAM" id="MobiDB-lite"/>
    </source>
</evidence>
<feature type="transmembrane region" description="Helical" evidence="3">
    <location>
        <begin position="52"/>
        <end position="75"/>
    </location>
</feature>
<dbReference type="NCBIfam" id="TIGR01760">
    <property type="entry name" value="tape_meas_TP901"/>
    <property type="match status" value="1"/>
</dbReference>
<reference evidence="5" key="1">
    <citation type="journal article" date="2015" name="Nature">
        <title>Complex archaea that bridge the gap between prokaryotes and eukaryotes.</title>
        <authorList>
            <person name="Spang A."/>
            <person name="Saw J.H."/>
            <person name="Jorgensen S.L."/>
            <person name="Zaremba-Niedzwiedzka K."/>
            <person name="Martijn J."/>
            <person name="Lind A.E."/>
            <person name="van Eijk R."/>
            <person name="Schleper C."/>
            <person name="Guy L."/>
            <person name="Ettema T.J."/>
        </authorList>
    </citation>
    <scope>NUCLEOTIDE SEQUENCE</scope>
</reference>
<dbReference type="EMBL" id="LAZR01013390">
    <property type="protein sequence ID" value="KKM22182.1"/>
    <property type="molecule type" value="Genomic_DNA"/>
</dbReference>
<keyword evidence="3" id="KW-0812">Transmembrane</keyword>
<feature type="region of interest" description="Disordered" evidence="2">
    <location>
        <begin position="629"/>
        <end position="653"/>
    </location>
</feature>
<dbReference type="PANTHER" id="PTHR37813">
    <property type="entry name" value="FELS-2 PROPHAGE PROTEIN"/>
    <property type="match status" value="1"/>
</dbReference>
<keyword evidence="1" id="KW-1188">Viral release from host cell</keyword>
<comment type="caution">
    <text evidence="5">The sequence shown here is derived from an EMBL/GenBank/DDBJ whole genome shotgun (WGS) entry which is preliminary data.</text>
</comment>
<feature type="transmembrane region" description="Helical" evidence="3">
    <location>
        <begin position="528"/>
        <end position="547"/>
    </location>
</feature>
<feature type="domain" description="Phage tail tape measure protein" evidence="4">
    <location>
        <begin position="112"/>
        <end position="317"/>
    </location>
</feature>
<keyword evidence="3" id="KW-0472">Membrane</keyword>
<name>A0A0F9I3U5_9ZZZZ</name>
<evidence type="ECO:0000256" key="1">
    <source>
        <dbReference type="ARBA" id="ARBA00022612"/>
    </source>
</evidence>